<reference evidence="1 2" key="1">
    <citation type="submission" date="2020-04" db="EMBL/GenBank/DDBJ databases">
        <authorList>
            <person name="De Canck E."/>
        </authorList>
    </citation>
    <scope>NUCLEOTIDE SEQUENCE [LARGE SCALE GENOMIC DNA]</scope>
    <source>
        <strain evidence="1 2">LMG 26841</strain>
    </source>
</reference>
<name>A0A6S7CPD4_9BURK</name>
<evidence type="ECO:0000313" key="2">
    <source>
        <dbReference type="Proteomes" id="UP000494272"/>
    </source>
</evidence>
<dbReference type="Proteomes" id="UP000494272">
    <property type="component" value="Unassembled WGS sequence"/>
</dbReference>
<dbReference type="EMBL" id="CADIKW010000002">
    <property type="protein sequence ID" value="CAB3846085.1"/>
    <property type="molecule type" value="Genomic_DNA"/>
</dbReference>
<organism evidence="1 2">
    <name type="scientific">Achromobacter dolens</name>
    <dbReference type="NCBI Taxonomy" id="1287738"/>
    <lineage>
        <taxon>Bacteria</taxon>
        <taxon>Pseudomonadati</taxon>
        <taxon>Pseudomonadota</taxon>
        <taxon>Betaproteobacteria</taxon>
        <taxon>Burkholderiales</taxon>
        <taxon>Alcaligenaceae</taxon>
        <taxon>Achromobacter</taxon>
    </lineage>
</organism>
<accession>A0A6S7CPD4</accession>
<keyword evidence="2" id="KW-1185">Reference proteome</keyword>
<proteinExistence type="predicted"/>
<sequence>MLKNRTDTLANNRKAGAACVYSLRAMDALAAGQA</sequence>
<protein>
    <submittedName>
        <fullName evidence="1">Uncharacterized protein</fullName>
    </submittedName>
</protein>
<evidence type="ECO:0000313" key="1">
    <source>
        <dbReference type="EMBL" id="CAB3846085.1"/>
    </source>
</evidence>
<gene>
    <name evidence="1" type="ORF">LMG26841_01715</name>
</gene>
<dbReference type="AlphaFoldDB" id="A0A6S7CPD4"/>